<evidence type="ECO:0000256" key="6">
    <source>
        <dbReference type="SAM" id="MobiDB-lite"/>
    </source>
</evidence>
<evidence type="ECO:0000256" key="4">
    <source>
        <dbReference type="ARBA" id="ARBA00022840"/>
    </source>
</evidence>
<dbReference type="PANTHER" id="PTHR43289:SF6">
    <property type="entry name" value="SERINE_THREONINE-PROTEIN KINASE NEKL-3"/>
    <property type="match status" value="1"/>
</dbReference>
<feature type="domain" description="Protein kinase" evidence="7">
    <location>
        <begin position="151"/>
        <end position="407"/>
    </location>
</feature>
<dbReference type="SUPFAM" id="SSF48452">
    <property type="entry name" value="TPR-like"/>
    <property type="match status" value="1"/>
</dbReference>
<name>A0ABZ2M3H1_9BACT</name>
<feature type="region of interest" description="Disordered" evidence="6">
    <location>
        <begin position="949"/>
        <end position="992"/>
    </location>
</feature>
<dbReference type="InterPro" id="IPR000719">
    <property type="entry name" value="Prot_kinase_dom"/>
</dbReference>
<dbReference type="Gene3D" id="1.10.510.10">
    <property type="entry name" value="Transferase(Phosphotransferase) domain 1"/>
    <property type="match status" value="1"/>
</dbReference>
<feature type="compositionally biased region" description="Basic and acidic residues" evidence="6">
    <location>
        <begin position="949"/>
        <end position="980"/>
    </location>
</feature>
<dbReference type="PROSITE" id="PS00107">
    <property type="entry name" value="PROTEIN_KINASE_ATP"/>
    <property type="match status" value="1"/>
</dbReference>
<dbReference type="Gene3D" id="3.30.200.20">
    <property type="entry name" value="Phosphorylase Kinase, domain 1"/>
    <property type="match status" value="1"/>
</dbReference>
<dbReference type="PANTHER" id="PTHR43289">
    <property type="entry name" value="MITOGEN-ACTIVATED PROTEIN KINASE KINASE KINASE 20-RELATED"/>
    <property type="match status" value="1"/>
</dbReference>
<dbReference type="CDD" id="cd14014">
    <property type="entry name" value="STKc_PknB_like"/>
    <property type="match status" value="1"/>
</dbReference>
<keyword evidence="8" id="KW-0723">Serine/threonine-protein kinase</keyword>
<dbReference type="InterPro" id="IPR011009">
    <property type="entry name" value="Kinase-like_dom_sf"/>
</dbReference>
<sequence>MSAVSPVAMFSKEAETLDATALDMPTGAPPKVGSRIREYLRLDRFLERTEDWALYLGDDEESSQLVLVVIATSEEALTRCLSGPAKGVVLKRTTLASLFVAEIMLEEHHYLRFGERFLSVRSIPTESPTLVSPSSPHEACLSDGSIFAGRYRIDGVLGRGGMGEVYRAFDDTFQRAVALKVVRVDMSDETTDHRDESKRRLLNEARLVSVLKHPHIVEVYDAGESSGLAYLVLELCDGGSLRKAMSEGASEADRLRWIIEIAEALAHAHDQGIIHRDVKPENVILTRDGVAKVADFGIAKALARDRAGNSTGIVGTPRYMAPEQILGGAVDARADQYAWGLVAYELLSGSHWRSRDAGPLRDGHLVTGDPAVPPSFRRVLARVLSNDPRARYDDVRTLLGEWRHPTGRRRAWPRTLAIIAASMALVAGAFTLTRQSAGQSGARKVALASPSADEPAKHAGEGLPSSFARPEDSMQPEARAAYDAAVQLWVDASSQDALASLAMATQLDTSFARAHLLYALIDDVTADARQHWQLAAQHRSKLSSRDRDLLDALGPSLHDPVDLEETRTLLERLEKRFPEDPDIPLFIASRYLRAWDGKRALPFADRAMEWPRPIARLMRARCLAKLNRVEDSRAEYGACFASSPSATGCLRWNAKLDAAEGRCQSVENLARQLIAAAPNNPDGYYFLAGGLVGQTASMPSAQAALETRWLVAPESGRTWLRLQDTFYLQVSSGAFDDAERTLDAWQAESLRFSDADHRGRPAVERLLLNLELGRTKKAASLARTYLEQSRAWTEGASIVFDIEAYRVLYWSHAIDRTEFDRLRAAWLLASEHRRAGMNEMALYRWYEGFVEPVATEEDAVLAVSRRPEGMEEPDRELMQTQSMQRLGRMYLLAGQTDQALVFLKRSVESCFYRYPFHQMWANLDYAAAVSQKGDTALALKSIDTILHRWGNDPRSKTQREARDLAARLRYRSPKESEHPHGRQPFDSPPRGR</sequence>
<dbReference type="Pfam" id="PF00069">
    <property type="entry name" value="Pkinase"/>
    <property type="match status" value="1"/>
</dbReference>
<dbReference type="PROSITE" id="PS00108">
    <property type="entry name" value="PROTEIN_KINASE_ST"/>
    <property type="match status" value="1"/>
</dbReference>
<evidence type="ECO:0000256" key="1">
    <source>
        <dbReference type="ARBA" id="ARBA00022679"/>
    </source>
</evidence>
<evidence type="ECO:0000256" key="3">
    <source>
        <dbReference type="ARBA" id="ARBA00022777"/>
    </source>
</evidence>
<proteinExistence type="predicted"/>
<keyword evidence="9" id="KW-1185">Reference proteome</keyword>
<keyword evidence="3 8" id="KW-0418">Kinase</keyword>
<keyword evidence="4 5" id="KW-0067">ATP-binding</keyword>
<evidence type="ECO:0000259" key="7">
    <source>
        <dbReference type="PROSITE" id="PS50011"/>
    </source>
</evidence>
<keyword evidence="1" id="KW-0808">Transferase</keyword>
<dbReference type="InterPro" id="IPR011990">
    <property type="entry name" value="TPR-like_helical_dom_sf"/>
</dbReference>
<evidence type="ECO:0000256" key="5">
    <source>
        <dbReference type="PROSITE-ProRule" id="PRU10141"/>
    </source>
</evidence>
<feature type="region of interest" description="Disordered" evidence="6">
    <location>
        <begin position="443"/>
        <end position="476"/>
    </location>
</feature>
<dbReference type="SUPFAM" id="SSF56112">
    <property type="entry name" value="Protein kinase-like (PK-like)"/>
    <property type="match status" value="1"/>
</dbReference>
<keyword evidence="2 5" id="KW-0547">Nucleotide-binding</keyword>
<dbReference type="GO" id="GO:0004674">
    <property type="term" value="F:protein serine/threonine kinase activity"/>
    <property type="evidence" value="ECO:0007669"/>
    <property type="project" value="UniProtKB-KW"/>
</dbReference>
<protein>
    <submittedName>
        <fullName evidence="8">Serine/threonine protein kinase</fullName>
    </submittedName>
</protein>
<dbReference type="PROSITE" id="PS50011">
    <property type="entry name" value="PROTEIN_KINASE_DOM"/>
    <property type="match status" value="1"/>
</dbReference>
<dbReference type="RefSeq" id="WP_394827129.1">
    <property type="nucleotide sequence ID" value="NZ_CP089984.1"/>
</dbReference>
<evidence type="ECO:0000256" key="2">
    <source>
        <dbReference type="ARBA" id="ARBA00022741"/>
    </source>
</evidence>
<dbReference type="Gene3D" id="1.25.40.10">
    <property type="entry name" value="Tetratricopeptide repeat domain"/>
    <property type="match status" value="2"/>
</dbReference>
<feature type="binding site" evidence="5">
    <location>
        <position position="180"/>
    </location>
    <ligand>
        <name>ATP</name>
        <dbReference type="ChEBI" id="CHEBI:30616"/>
    </ligand>
</feature>
<dbReference type="Proteomes" id="UP001370348">
    <property type="component" value="Chromosome"/>
</dbReference>
<organism evidence="8 9">
    <name type="scientific">Pendulispora albinea</name>
    <dbReference type="NCBI Taxonomy" id="2741071"/>
    <lineage>
        <taxon>Bacteria</taxon>
        <taxon>Pseudomonadati</taxon>
        <taxon>Myxococcota</taxon>
        <taxon>Myxococcia</taxon>
        <taxon>Myxococcales</taxon>
        <taxon>Sorangiineae</taxon>
        <taxon>Pendulisporaceae</taxon>
        <taxon>Pendulispora</taxon>
    </lineage>
</organism>
<gene>
    <name evidence="8" type="ORF">LZC94_09475</name>
</gene>
<evidence type="ECO:0000313" key="8">
    <source>
        <dbReference type="EMBL" id="WXB17495.1"/>
    </source>
</evidence>
<dbReference type="EMBL" id="CP089984">
    <property type="protein sequence ID" value="WXB17495.1"/>
    <property type="molecule type" value="Genomic_DNA"/>
</dbReference>
<accession>A0ABZ2M3H1</accession>
<reference evidence="8 9" key="1">
    <citation type="submission" date="2021-12" db="EMBL/GenBank/DDBJ databases">
        <title>Discovery of the Pendulisporaceae a myxobacterial family with distinct sporulation behavior and unique specialized metabolism.</title>
        <authorList>
            <person name="Garcia R."/>
            <person name="Popoff A."/>
            <person name="Bader C.D."/>
            <person name="Loehr J."/>
            <person name="Walesch S."/>
            <person name="Walt C."/>
            <person name="Boldt J."/>
            <person name="Bunk B."/>
            <person name="Haeckl F.J.F.P.J."/>
            <person name="Gunesch A.P."/>
            <person name="Birkelbach J."/>
            <person name="Nuebel U."/>
            <person name="Pietschmann T."/>
            <person name="Bach T."/>
            <person name="Mueller R."/>
        </authorList>
    </citation>
    <scope>NUCLEOTIDE SEQUENCE [LARGE SCALE GENOMIC DNA]</scope>
    <source>
        <strain evidence="8 9">MSr11954</strain>
    </source>
</reference>
<evidence type="ECO:0000313" key="9">
    <source>
        <dbReference type="Proteomes" id="UP001370348"/>
    </source>
</evidence>
<dbReference type="InterPro" id="IPR008271">
    <property type="entry name" value="Ser/Thr_kinase_AS"/>
</dbReference>
<dbReference type="SMART" id="SM00220">
    <property type="entry name" value="S_TKc"/>
    <property type="match status" value="1"/>
</dbReference>
<dbReference type="InterPro" id="IPR017441">
    <property type="entry name" value="Protein_kinase_ATP_BS"/>
</dbReference>